<dbReference type="Pfam" id="PF00211">
    <property type="entry name" value="Guanylate_cyc"/>
    <property type="match status" value="1"/>
</dbReference>
<dbReference type="InterPro" id="IPR029787">
    <property type="entry name" value="Nucleotide_cyclase"/>
</dbReference>
<dbReference type="Gene3D" id="3.40.50.2300">
    <property type="match status" value="1"/>
</dbReference>
<dbReference type="SUPFAM" id="SSF55073">
    <property type="entry name" value="Nucleotide cyclase"/>
    <property type="match status" value="1"/>
</dbReference>
<sequence>MNNEQATVLVVDDTPENIDVLRGILKGTYKVKVAINGMQALKLCATDTPPDLILLDVMMPGMDGYEVCRKLKEDPRSEGIPVIFVTAKNETRDEILGFEVGGVDYISKPVTPAVVLARVATHLKLRSAYRFIRETFGRYLSEDIVNALIDTPHGLKLGGEKRKVTIMMADLRGFTSIGERLPAETVVEMINIFLATMTDVIQQHQGTIDEFIGDAILVIFGAPLQRADDSLRAIRCAIDMQVAMKEVNRQFRQRGYPEVEMGVGLHTGEVIVGNIGSHKRSKYGVVGRVVNTASRIESYTIGGQILISESTLADCGAELRIDGKMSVMPKGISHEMTLYDIGGIIDRDAAAHLPEKVDGVLTEMTPPLSIRIMQLTEKHGTESVSGVILRAGRRDMHIRADQPCDDFSNIRISLTGISSQNSDASFYAKVTGQLDDQSGPAFQAHATSISGDLSARLRQLAEKAAGNRS</sequence>
<dbReference type="Pfam" id="PF00072">
    <property type="entry name" value="Response_reg"/>
    <property type="match status" value="1"/>
</dbReference>
<dbReference type="InterPro" id="IPR050697">
    <property type="entry name" value="Adenylyl/Guanylyl_Cyclase_3/4"/>
</dbReference>
<dbReference type="Gene3D" id="3.30.70.1230">
    <property type="entry name" value="Nucleotide cyclase"/>
    <property type="match status" value="1"/>
</dbReference>
<dbReference type="HOGENOM" id="CLU_000445_110_0_0"/>
<dbReference type="CDD" id="cd07302">
    <property type="entry name" value="CHD"/>
    <property type="match status" value="1"/>
</dbReference>
<feature type="domain" description="Response regulatory" evidence="2">
    <location>
        <begin position="7"/>
        <end position="123"/>
    </location>
</feature>
<dbReference type="GO" id="GO:0009190">
    <property type="term" value="P:cyclic nucleotide biosynthetic process"/>
    <property type="evidence" value="ECO:0007669"/>
    <property type="project" value="InterPro"/>
</dbReference>
<protein>
    <submittedName>
        <fullName evidence="4">Adenylate/Guanylate Cyclase</fullName>
    </submittedName>
</protein>
<dbReference type="GO" id="GO:0000160">
    <property type="term" value="P:phosphorelay signal transduction system"/>
    <property type="evidence" value="ECO:0007669"/>
    <property type="project" value="InterPro"/>
</dbReference>
<dbReference type="OrthoDB" id="5288358at2"/>
<dbReference type="PROSITE" id="PS50110">
    <property type="entry name" value="RESPONSE_REGULATORY"/>
    <property type="match status" value="1"/>
</dbReference>
<comment type="caution">
    <text evidence="4">The sequence shown here is derived from an EMBL/GenBank/DDBJ whole genome shotgun (WGS) entry which is preliminary data.</text>
</comment>
<proteinExistence type="predicted"/>
<evidence type="ECO:0000259" key="2">
    <source>
        <dbReference type="PROSITE" id="PS50110"/>
    </source>
</evidence>
<accession>Q0EZ20</accession>
<dbReference type="STRING" id="314344.AL013_00095"/>
<feature type="domain" description="Guanylate cyclase" evidence="3">
    <location>
        <begin position="165"/>
        <end position="297"/>
    </location>
</feature>
<dbReference type="EMBL" id="AATS01000007">
    <property type="protein sequence ID" value="EAU54604.1"/>
    <property type="molecule type" value="Genomic_DNA"/>
</dbReference>
<evidence type="ECO:0000313" key="4">
    <source>
        <dbReference type="EMBL" id="EAU54604.1"/>
    </source>
</evidence>
<dbReference type="PANTHER" id="PTHR43081">
    <property type="entry name" value="ADENYLATE CYCLASE, TERMINAL-DIFFERENTIATION SPECIFIC-RELATED"/>
    <property type="match status" value="1"/>
</dbReference>
<dbReference type="RefSeq" id="WP_009849106.1">
    <property type="nucleotide sequence ID" value="NZ_DS022294.1"/>
</dbReference>
<dbReference type="AlphaFoldDB" id="Q0EZ20"/>
<dbReference type="InterPro" id="IPR011006">
    <property type="entry name" value="CheY-like_superfamily"/>
</dbReference>
<dbReference type="GO" id="GO:0004016">
    <property type="term" value="F:adenylate cyclase activity"/>
    <property type="evidence" value="ECO:0007669"/>
    <property type="project" value="UniProtKB-ARBA"/>
</dbReference>
<dbReference type="InterPro" id="IPR001789">
    <property type="entry name" value="Sig_transdc_resp-reg_receiver"/>
</dbReference>
<dbReference type="InParanoid" id="Q0EZ20"/>
<reference evidence="4 5" key="1">
    <citation type="submission" date="2006-09" db="EMBL/GenBank/DDBJ databases">
        <authorList>
            <person name="Emerson D."/>
            <person name="Ferriera S."/>
            <person name="Johnson J."/>
            <person name="Kravitz S."/>
            <person name="Halpern A."/>
            <person name="Remington K."/>
            <person name="Beeson K."/>
            <person name="Tran B."/>
            <person name="Rogers Y.-H."/>
            <person name="Friedman R."/>
            <person name="Venter J.C."/>
        </authorList>
    </citation>
    <scope>NUCLEOTIDE SEQUENCE [LARGE SCALE GENOMIC DNA]</scope>
    <source>
        <strain evidence="4 5">PV-1</strain>
    </source>
</reference>
<dbReference type="eggNOG" id="COG2114">
    <property type="taxonomic scope" value="Bacteria"/>
</dbReference>
<keyword evidence="1" id="KW-0597">Phosphoprotein</keyword>
<dbReference type="CDD" id="cd19920">
    <property type="entry name" value="REC_PA4781-like"/>
    <property type="match status" value="1"/>
</dbReference>
<dbReference type="PROSITE" id="PS50125">
    <property type="entry name" value="GUANYLATE_CYCLASE_2"/>
    <property type="match status" value="1"/>
</dbReference>
<name>Q0EZ20_9PROT</name>
<dbReference type="eggNOG" id="COG3437">
    <property type="taxonomic scope" value="Bacteria"/>
</dbReference>
<gene>
    <name evidence="4" type="ORF">SPV1_07911</name>
</gene>
<dbReference type="SUPFAM" id="SSF52172">
    <property type="entry name" value="CheY-like"/>
    <property type="match status" value="1"/>
</dbReference>
<organism evidence="4 5">
    <name type="scientific">Mariprofundus ferrooxydans PV-1</name>
    <dbReference type="NCBI Taxonomy" id="314345"/>
    <lineage>
        <taxon>Bacteria</taxon>
        <taxon>Pseudomonadati</taxon>
        <taxon>Pseudomonadota</taxon>
        <taxon>Candidatius Mariprofundia</taxon>
        <taxon>Mariprofundales</taxon>
        <taxon>Mariprofundaceae</taxon>
        <taxon>Mariprofundus</taxon>
    </lineage>
</organism>
<evidence type="ECO:0000259" key="3">
    <source>
        <dbReference type="PROSITE" id="PS50125"/>
    </source>
</evidence>
<dbReference type="SMART" id="SM00448">
    <property type="entry name" value="REC"/>
    <property type="match status" value="1"/>
</dbReference>
<feature type="modified residue" description="4-aspartylphosphate" evidence="1">
    <location>
        <position position="56"/>
    </location>
</feature>
<keyword evidence="5" id="KW-1185">Reference proteome</keyword>
<dbReference type="SMART" id="SM00044">
    <property type="entry name" value="CYCc"/>
    <property type="match status" value="1"/>
</dbReference>
<dbReference type="PANTHER" id="PTHR43081:SF1">
    <property type="entry name" value="ADENYLATE CYCLASE, TERMINAL-DIFFERENTIATION SPECIFIC"/>
    <property type="match status" value="1"/>
</dbReference>
<evidence type="ECO:0000313" key="5">
    <source>
        <dbReference type="Proteomes" id="UP000005297"/>
    </source>
</evidence>
<dbReference type="InterPro" id="IPR001054">
    <property type="entry name" value="A/G_cyclase"/>
</dbReference>
<dbReference type="Proteomes" id="UP000005297">
    <property type="component" value="Unassembled WGS sequence"/>
</dbReference>
<evidence type="ECO:0000256" key="1">
    <source>
        <dbReference type="PROSITE-ProRule" id="PRU00169"/>
    </source>
</evidence>